<sequence>MENYPKTIVRRGQKEDCVTVRAMIQELADFEKMPDGPEISADDIARDAGYTGEHPLIHLYIAEKISEPNAT</sequence>
<name>T1H518_MEGSC</name>
<reference evidence="1" key="2">
    <citation type="submission" date="2015-06" db="UniProtKB">
        <authorList>
            <consortium name="EnsemblMetazoa"/>
        </authorList>
    </citation>
    <scope>IDENTIFICATION</scope>
</reference>
<dbReference type="Gene3D" id="3.40.630.30">
    <property type="match status" value="1"/>
</dbReference>
<dbReference type="STRING" id="36166.T1H518"/>
<dbReference type="Proteomes" id="UP000015102">
    <property type="component" value="Unassembled WGS sequence"/>
</dbReference>
<reference evidence="2" key="1">
    <citation type="submission" date="2013-02" db="EMBL/GenBank/DDBJ databases">
        <authorList>
            <person name="Hughes D."/>
        </authorList>
    </citation>
    <scope>NUCLEOTIDE SEQUENCE</scope>
    <source>
        <strain>Durham</strain>
        <strain evidence="2">NC isolate 2 -- Noor lab</strain>
    </source>
</reference>
<evidence type="ECO:0000313" key="2">
    <source>
        <dbReference type="Proteomes" id="UP000015102"/>
    </source>
</evidence>
<evidence type="ECO:0008006" key="3">
    <source>
        <dbReference type="Google" id="ProtNLM"/>
    </source>
</evidence>
<protein>
    <recommendedName>
        <fullName evidence="3">GNAT family N-acetyltransferase</fullName>
    </recommendedName>
</protein>
<evidence type="ECO:0000313" key="1">
    <source>
        <dbReference type="EnsemblMetazoa" id="MESCA011391-PA"/>
    </source>
</evidence>
<dbReference type="AlphaFoldDB" id="T1H518"/>
<dbReference type="OMA" id="FEHMSDG"/>
<dbReference type="EMBL" id="CAQQ02146829">
    <property type="status" value="NOT_ANNOTATED_CDS"/>
    <property type="molecule type" value="Genomic_DNA"/>
</dbReference>
<proteinExistence type="predicted"/>
<keyword evidence="2" id="KW-1185">Reference proteome</keyword>
<accession>T1H518</accession>
<dbReference type="EnsemblMetazoa" id="MESCA011391-RA">
    <property type="protein sequence ID" value="MESCA011391-PA"/>
    <property type="gene ID" value="MESCA011391"/>
</dbReference>
<dbReference type="HOGENOM" id="CLU_2747385_0_0_1"/>
<organism evidence="1 2">
    <name type="scientific">Megaselia scalaris</name>
    <name type="common">Humpbacked fly</name>
    <name type="synonym">Phora scalaris</name>
    <dbReference type="NCBI Taxonomy" id="36166"/>
    <lineage>
        <taxon>Eukaryota</taxon>
        <taxon>Metazoa</taxon>
        <taxon>Ecdysozoa</taxon>
        <taxon>Arthropoda</taxon>
        <taxon>Hexapoda</taxon>
        <taxon>Insecta</taxon>
        <taxon>Pterygota</taxon>
        <taxon>Neoptera</taxon>
        <taxon>Endopterygota</taxon>
        <taxon>Diptera</taxon>
        <taxon>Brachycera</taxon>
        <taxon>Muscomorpha</taxon>
        <taxon>Platypezoidea</taxon>
        <taxon>Phoridae</taxon>
        <taxon>Megaseliini</taxon>
        <taxon>Megaselia</taxon>
    </lineage>
</organism>